<dbReference type="PANTHER" id="PTHR30627:SF24">
    <property type="entry name" value="PENICILLIN-BINDING PROTEIN 4B"/>
    <property type="match status" value="1"/>
</dbReference>
<feature type="transmembrane region" description="Helical" evidence="6">
    <location>
        <begin position="355"/>
        <end position="379"/>
    </location>
</feature>
<organism evidence="9">
    <name type="scientific">Collinsella aerofaciens</name>
    <dbReference type="NCBI Taxonomy" id="74426"/>
    <lineage>
        <taxon>Bacteria</taxon>
        <taxon>Bacillati</taxon>
        <taxon>Actinomycetota</taxon>
        <taxon>Coriobacteriia</taxon>
        <taxon>Coriobacteriales</taxon>
        <taxon>Coriobacteriaceae</taxon>
        <taxon>Collinsella</taxon>
    </lineage>
</organism>
<feature type="transmembrane region" description="Helical" evidence="6">
    <location>
        <begin position="38"/>
        <end position="58"/>
    </location>
</feature>
<feature type="transmembrane region" description="Helical" evidence="6">
    <location>
        <begin position="88"/>
        <end position="109"/>
    </location>
</feature>
<dbReference type="Gene3D" id="3.90.1310.10">
    <property type="entry name" value="Penicillin-binding protein 2a (Domain 2)"/>
    <property type="match status" value="1"/>
</dbReference>
<feature type="transmembrane region" description="Helical" evidence="6">
    <location>
        <begin position="218"/>
        <end position="234"/>
    </location>
</feature>
<feature type="transmembrane region" description="Helical" evidence="6">
    <location>
        <begin position="391"/>
        <end position="410"/>
    </location>
</feature>
<dbReference type="InterPro" id="IPR054120">
    <property type="entry name" value="PBPA_dimer"/>
</dbReference>
<dbReference type="Pfam" id="PF01098">
    <property type="entry name" value="FTSW_RODA_SPOVE"/>
    <property type="match status" value="1"/>
</dbReference>
<feature type="transmembrane region" description="Helical" evidence="6">
    <location>
        <begin position="490"/>
        <end position="510"/>
    </location>
</feature>
<evidence type="ECO:0000256" key="6">
    <source>
        <dbReference type="SAM" id="Phobius"/>
    </source>
</evidence>
<feature type="domain" description="Penicillin-binding protein transpeptidase" evidence="7">
    <location>
        <begin position="637"/>
        <end position="940"/>
    </location>
</feature>
<evidence type="ECO:0000256" key="2">
    <source>
        <dbReference type="ARBA" id="ARBA00022692"/>
    </source>
</evidence>
<keyword evidence="5 6" id="KW-0472">Membrane</keyword>
<dbReference type="AlphaFoldDB" id="A0A6N3CG94"/>
<dbReference type="InterPro" id="IPR050515">
    <property type="entry name" value="Beta-lactam/transpept"/>
</dbReference>
<evidence type="ECO:0000256" key="1">
    <source>
        <dbReference type="ARBA" id="ARBA00004141"/>
    </source>
</evidence>
<dbReference type="SUPFAM" id="SSF56601">
    <property type="entry name" value="beta-lactamase/transpeptidase-like"/>
    <property type="match status" value="1"/>
</dbReference>
<dbReference type="GO" id="GO:0008658">
    <property type="term" value="F:penicillin binding"/>
    <property type="evidence" value="ECO:0007669"/>
    <property type="project" value="InterPro"/>
</dbReference>
<dbReference type="Pfam" id="PF00905">
    <property type="entry name" value="Transpeptidase"/>
    <property type="match status" value="1"/>
</dbReference>
<feature type="transmembrane region" description="Helical" evidence="6">
    <location>
        <begin position="147"/>
        <end position="174"/>
    </location>
</feature>
<feature type="domain" description="Penicillin binding protein A dimerisation" evidence="8">
    <location>
        <begin position="534"/>
        <end position="614"/>
    </location>
</feature>
<keyword evidence="4 6" id="KW-1133">Transmembrane helix</keyword>
<dbReference type="InterPro" id="IPR012338">
    <property type="entry name" value="Beta-lactam/transpept-like"/>
</dbReference>
<feature type="transmembrane region" description="Helical" evidence="6">
    <location>
        <begin position="121"/>
        <end position="141"/>
    </location>
</feature>
<reference evidence="9" key="1">
    <citation type="submission" date="2019-11" db="EMBL/GenBank/DDBJ databases">
        <authorList>
            <person name="Feng L."/>
        </authorList>
    </citation>
    <scope>NUCLEOTIDE SEQUENCE</scope>
    <source>
        <strain evidence="9">CaerofaciensLFYP39</strain>
    </source>
</reference>
<dbReference type="Gene3D" id="3.40.710.10">
    <property type="entry name" value="DD-peptidase/beta-lactamase superfamily"/>
    <property type="match status" value="1"/>
</dbReference>
<dbReference type="GO" id="GO:0008360">
    <property type="term" value="P:regulation of cell shape"/>
    <property type="evidence" value="ECO:0007669"/>
    <property type="project" value="UniProtKB-KW"/>
</dbReference>
<dbReference type="EMBL" id="CACRTW010000026">
    <property type="protein sequence ID" value="VYU14048.1"/>
    <property type="molecule type" value="Genomic_DNA"/>
</dbReference>
<dbReference type="GO" id="GO:0071555">
    <property type="term" value="P:cell wall organization"/>
    <property type="evidence" value="ECO:0007669"/>
    <property type="project" value="TreeGrafter"/>
</dbReference>
<dbReference type="InterPro" id="IPR001460">
    <property type="entry name" value="PCN-bd_Tpept"/>
</dbReference>
<protein>
    <submittedName>
        <fullName evidence="9">Penicillin-binding protein A</fullName>
    </submittedName>
</protein>
<dbReference type="GO" id="GO:0005886">
    <property type="term" value="C:plasma membrane"/>
    <property type="evidence" value="ECO:0007669"/>
    <property type="project" value="TreeGrafter"/>
</dbReference>
<evidence type="ECO:0000256" key="3">
    <source>
        <dbReference type="ARBA" id="ARBA00022960"/>
    </source>
</evidence>
<proteinExistence type="predicted"/>
<name>A0A6N3CG94_9ACTN</name>
<dbReference type="InterPro" id="IPR001182">
    <property type="entry name" value="FtsW/RodA"/>
</dbReference>
<dbReference type="SUPFAM" id="SSF56519">
    <property type="entry name" value="Penicillin binding protein dimerisation domain"/>
    <property type="match status" value="1"/>
</dbReference>
<dbReference type="RefSeq" id="WP_156599740.1">
    <property type="nucleotide sequence ID" value="NZ_CACRTW010000026.1"/>
</dbReference>
<dbReference type="GO" id="GO:0051301">
    <property type="term" value="P:cell division"/>
    <property type="evidence" value="ECO:0007669"/>
    <property type="project" value="InterPro"/>
</dbReference>
<comment type="subcellular location">
    <subcellularLocation>
        <location evidence="1">Membrane</location>
        <topology evidence="1">Multi-pass membrane protein</topology>
    </subcellularLocation>
</comment>
<evidence type="ECO:0000313" key="9">
    <source>
        <dbReference type="EMBL" id="VYU14048.1"/>
    </source>
</evidence>
<gene>
    <name evidence="9" type="primary">pbpA</name>
    <name evidence="9" type="ORF">CALFYP39_01528</name>
</gene>
<feature type="transmembrane region" description="Helical" evidence="6">
    <location>
        <begin position="241"/>
        <end position="260"/>
    </location>
</feature>
<evidence type="ECO:0000259" key="8">
    <source>
        <dbReference type="Pfam" id="PF21922"/>
    </source>
</evidence>
<dbReference type="PANTHER" id="PTHR30627">
    <property type="entry name" value="PEPTIDOGLYCAN D,D-TRANSPEPTIDASE"/>
    <property type="match status" value="1"/>
</dbReference>
<keyword evidence="3" id="KW-0133">Cell shape</keyword>
<evidence type="ECO:0000259" key="7">
    <source>
        <dbReference type="Pfam" id="PF00905"/>
    </source>
</evidence>
<evidence type="ECO:0000256" key="5">
    <source>
        <dbReference type="ARBA" id="ARBA00023136"/>
    </source>
</evidence>
<feature type="transmembrane region" description="Helical" evidence="6">
    <location>
        <begin position="65"/>
        <end position="82"/>
    </location>
</feature>
<keyword evidence="2 6" id="KW-0812">Transmembrane</keyword>
<evidence type="ECO:0000256" key="4">
    <source>
        <dbReference type="ARBA" id="ARBA00022989"/>
    </source>
</evidence>
<dbReference type="Pfam" id="PF21922">
    <property type="entry name" value="PBP_dimer_2"/>
    <property type="match status" value="1"/>
</dbReference>
<accession>A0A6N3CG94</accession>
<dbReference type="InterPro" id="IPR036138">
    <property type="entry name" value="PBP_dimer_sf"/>
</dbReference>
<feature type="transmembrane region" description="Helical" evidence="6">
    <location>
        <begin position="325"/>
        <end position="343"/>
    </location>
</feature>
<sequence>MSRRNTELLLLIASAFPVILLYAMYVLTAGATISFETLAVPIGLFAAFAAAHIAVRILAPGADPAILPIVFVLSGIGITFVTRLAPDLAISQLIILFVSVALMVGTLALVKNLDVVMRYKYTFGIIGIILLMLPIFIGTTISGSKLWIRIAGFTIQPGEFAKVFIVLFLAGYLAENRELLSISNRKILGLKIPRFRLLLPLFAVWGVCLLIVVFERDLGSAVLFYTIFLLMLYVATGRFSYVIIGLALLAVGAVGAYKFLSHVQVRFQVWVDPFKDAQGQGYQIVQSLYSLADGGLVGVGIGNGMANNIPVVESDFIFSAIGEEMGLLGGGAVLILFMLFAVRGLTTAARAKSDLAAFSATGLTAAISFQAFLIVGGVTRLIPLTGVTLPFMSQGGSSLLASFIIVALLLRAGDEATGREAELTGTGTMAAITDDQVASAAASTGTRFANAPSYSHGNRSAGSRMRRRLLDTPESGVLGRVALANRLTRAVLAFTALFAILIGNLTYVQVIKAKDYQDMPTNNHTIARSKYIQRGSIITSDGVTLAESLQQEDGTYARSYPNGNMAAHVVGYVSQQYGTAGIESVMNDTLTGSKDYSSWNNAIASLAGQTQPGNTAKLTIDSRIQTAAEQALKGFKGAVVVMDPRTGAVLACASSPTYDNTNIDALLQSGGGEDGSMYNRAMDALYTPGSTFKVVTLSAALETGTASLTSTYQAPSSMDIGNAPVTNYANESYGTISLQQAFAVSSNVVFGQVANEIGASSLVQFANAFGCGQKLGQDLTSAASIMADPSLMTEWETAWAGAGQPVGMDHTPGPQTTVMQNCVIAAAIANSGVVMDPFFVSQILAPDGTVVKTTQSRSLGQAVSSATADQVKQAMLAVVQSGTGTNAQIPGVKVAGKTGSPETGGTNVNSTFVGFAPYDSPTVAISVALEDYDKHDVKAAKIAGIVLTAALAAQGA</sequence>
<feature type="transmembrane region" description="Helical" evidence="6">
    <location>
        <begin position="195"/>
        <end position="212"/>
    </location>
</feature>